<dbReference type="Ensembl" id="ENSMMOT00000007358.1">
    <property type="protein sequence ID" value="ENSMMOP00000007223.1"/>
    <property type="gene ID" value="ENSMMOG00000005612.1"/>
</dbReference>
<evidence type="ECO:0000313" key="3">
    <source>
        <dbReference type="Ensembl" id="ENSMMOP00000007223.1"/>
    </source>
</evidence>
<proteinExistence type="predicted"/>
<dbReference type="PANTHER" id="PTHR34761">
    <property type="entry name" value="NUCLEOLUS AND NEURAL PROGENITOR PROTEIN"/>
    <property type="match status" value="1"/>
</dbReference>
<evidence type="ECO:0000256" key="1">
    <source>
        <dbReference type="SAM" id="MobiDB-lite"/>
    </source>
</evidence>
<dbReference type="GO" id="GO:0005634">
    <property type="term" value="C:nucleus"/>
    <property type="evidence" value="ECO:0007669"/>
    <property type="project" value="TreeGrafter"/>
</dbReference>
<feature type="domain" description="Nucleolus and neural progenitor protein-like N-terminal" evidence="2">
    <location>
        <begin position="6"/>
        <end position="192"/>
    </location>
</feature>
<reference evidence="3" key="2">
    <citation type="submission" date="2025-09" db="UniProtKB">
        <authorList>
            <consortium name="Ensembl"/>
        </authorList>
    </citation>
    <scope>IDENTIFICATION</scope>
</reference>
<protein>
    <recommendedName>
        <fullName evidence="2">Nucleolus and neural progenitor protein-like N-terminal domain-containing protein</fullName>
    </recommendedName>
</protein>
<dbReference type="AlphaFoldDB" id="A0A3Q3VZX3"/>
<dbReference type="Pfam" id="PF14780">
    <property type="entry name" value="NEPRO_N"/>
    <property type="match status" value="1"/>
</dbReference>
<dbReference type="PANTHER" id="PTHR34761:SF1">
    <property type="entry name" value="NUCLEOLUS AND NEURAL PROGENITOR PROTEIN"/>
    <property type="match status" value="1"/>
</dbReference>
<sequence length="457" mass="52206">VCIGAWNSINIQFPSAVSVVRVNFSASTDAKVKSLLAENEKVLKLIRSEILQTEVRVLYELLYILNNSYRSNKTFKGLKQVEQCINRLKIMKLDAALQELMELCPTLNIKAGEGDVPSQPFLEWLCLKVLGAGQLMACALSRCSRAFILSKQQMKLEEFVVLNTVITSMLSRLWVIFRGILVSLSTLYQHLLVLLRDVASAQPMPFLTVFTLPADMTQLLDPSGAVLLTKHLVLAPEQEVKGKVKEDLGMAVERGAKLQNIYLLFISTLSNNTVLWNTKSKRCPQKTHKTDNKQVFKKVREAETFTDLMTRLEEMITWCTSRKMKKEKRLLTFLQWRCKIFTCWPLFFYRALCSSRWATLPRGSLPRRCLSSAAIRRRAHLTACFHSLRSQLKSSALRAGVKTKRLKTRRRRTELPVCGLPGDKTRKQKKRKYEASLQASNHDSHDDIDDIFAYIGM</sequence>
<evidence type="ECO:0000313" key="4">
    <source>
        <dbReference type="Proteomes" id="UP000261620"/>
    </source>
</evidence>
<accession>A0A3Q3VZX3</accession>
<evidence type="ECO:0000259" key="2">
    <source>
        <dbReference type="Pfam" id="PF14780"/>
    </source>
</evidence>
<feature type="region of interest" description="Disordered" evidence="1">
    <location>
        <begin position="417"/>
        <end position="439"/>
    </location>
</feature>
<dbReference type="InterPro" id="IPR052835">
    <property type="entry name" value="Nepro"/>
</dbReference>
<name>A0A3Q3VZX3_MOLML</name>
<organism evidence="3 4">
    <name type="scientific">Mola mola</name>
    <name type="common">Ocean sunfish</name>
    <name type="synonym">Tetraodon mola</name>
    <dbReference type="NCBI Taxonomy" id="94237"/>
    <lineage>
        <taxon>Eukaryota</taxon>
        <taxon>Metazoa</taxon>
        <taxon>Chordata</taxon>
        <taxon>Craniata</taxon>
        <taxon>Vertebrata</taxon>
        <taxon>Euteleostomi</taxon>
        <taxon>Actinopterygii</taxon>
        <taxon>Neopterygii</taxon>
        <taxon>Teleostei</taxon>
        <taxon>Neoteleostei</taxon>
        <taxon>Acanthomorphata</taxon>
        <taxon>Eupercaria</taxon>
        <taxon>Tetraodontiformes</taxon>
        <taxon>Molidae</taxon>
        <taxon>Mola</taxon>
    </lineage>
</organism>
<dbReference type="OMA" id="EFVLMKI"/>
<dbReference type="InterPro" id="IPR027951">
    <property type="entry name" value="Nepro_N"/>
</dbReference>
<reference evidence="3" key="1">
    <citation type="submission" date="2025-08" db="UniProtKB">
        <authorList>
            <consortium name="Ensembl"/>
        </authorList>
    </citation>
    <scope>IDENTIFICATION</scope>
</reference>
<dbReference type="STRING" id="94237.ENSMMOP00000007223"/>
<keyword evidence="4" id="KW-1185">Reference proteome</keyword>
<dbReference type="GO" id="GO:0045747">
    <property type="term" value="P:positive regulation of Notch signaling pathway"/>
    <property type="evidence" value="ECO:0007669"/>
    <property type="project" value="TreeGrafter"/>
</dbReference>
<dbReference type="Proteomes" id="UP000261620">
    <property type="component" value="Unplaced"/>
</dbReference>